<evidence type="ECO:0000313" key="2">
    <source>
        <dbReference type="EMBL" id="SFE88931.1"/>
    </source>
</evidence>
<evidence type="ECO:0008006" key="4">
    <source>
        <dbReference type="Google" id="ProtNLM"/>
    </source>
</evidence>
<organism evidence="2 3">
    <name type="scientific">Roseivivax sediminis</name>
    <dbReference type="NCBI Taxonomy" id="936889"/>
    <lineage>
        <taxon>Bacteria</taxon>
        <taxon>Pseudomonadati</taxon>
        <taxon>Pseudomonadota</taxon>
        <taxon>Alphaproteobacteria</taxon>
        <taxon>Rhodobacterales</taxon>
        <taxon>Roseobacteraceae</taxon>
        <taxon>Roseivivax</taxon>
    </lineage>
</organism>
<dbReference type="EMBL" id="FOMS01000021">
    <property type="protein sequence ID" value="SFE88931.1"/>
    <property type="molecule type" value="Genomic_DNA"/>
</dbReference>
<evidence type="ECO:0000313" key="3">
    <source>
        <dbReference type="Proteomes" id="UP000325289"/>
    </source>
</evidence>
<protein>
    <recommendedName>
        <fullName evidence="4">MORN repeat-containing protein</fullName>
    </recommendedName>
</protein>
<gene>
    <name evidence="2" type="ORF">SAMN04515678_12113</name>
</gene>
<feature type="chain" id="PRO_5009302207" description="MORN repeat-containing protein" evidence="1">
    <location>
        <begin position="22"/>
        <end position="115"/>
    </location>
</feature>
<sequence length="115" mass="12039">MIIMRIATVAALSVVAFPALAATQEELHDALVGNTFQGDMGGGGYSSYFAEDGTYYDAGTSGVYEITEDGVCYPGTDFGCYQATIDGTSLEWMKDGQSAGTGQILEGDALNLRGE</sequence>
<proteinExistence type="predicted"/>
<keyword evidence="3" id="KW-1185">Reference proteome</keyword>
<name>A0A1I2E8X2_9RHOB</name>
<accession>A0A1I2E8X2</accession>
<dbReference type="Proteomes" id="UP000325289">
    <property type="component" value="Unassembled WGS sequence"/>
</dbReference>
<evidence type="ECO:0000256" key="1">
    <source>
        <dbReference type="SAM" id="SignalP"/>
    </source>
</evidence>
<feature type="signal peptide" evidence="1">
    <location>
        <begin position="1"/>
        <end position="21"/>
    </location>
</feature>
<dbReference type="AlphaFoldDB" id="A0A1I2E8X2"/>
<dbReference type="RefSeq" id="WP_149758749.1">
    <property type="nucleotide sequence ID" value="NZ_FOMS01000021.1"/>
</dbReference>
<reference evidence="2 3" key="1">
    <citation type="submission" date="2016-10" db="EMBL/GenBank/DDBJ databases">
        <authorList>
            <person name="Varghese N."/>
            <person name="Submissions S."/>
        </authorList>
    </citation>
    <scope>NUCLEOTIDE SEQUENCE [LARGE SCALE GENOMIC DNA]</scope>
    <source>
        <strain evidence="3">YIM D21,KCTC 23444,ACCC 10710</strain>
    </source>
</reference>
<dbReference type="OrthoDB" id="7917026at2"/>
<keyword evidence="1" id="KW-0732">Signal</keyword>